<dbReference type="HAMAP" id="MF_00052_B">
    <property type="entry name" value="RNase_HII_B"/>
    <property type="match status" value="1"/>
</dbReference>
<dbReference type="InterPro" id="IPR022898">
    <property type="entry name" value="RNase_HII"/>
</dbReference>
<dbReference type="InterPro" id="IPR012337">
    <property type="entry name" value="RNaseH-like_sf"/>
</dbReference>
<dbReference type="NCBIfam" id="NF000595">
    <property type="entry name" value="PRK00015.1-3"/>
    <property type="match status" value="1"/>
</dbReference>
<dbReference type="PROSITE" id="PS51975">
    <property type="entry name" value="RNASE_H_2"/>
    <property type="match status" value="1"/>
</dbReference>
<dbReference type="AlphaFoldDB" id="A0A6I4UGL1"/>
<evidence type="ECO:0000313" key="20">
    <source>
        <dbReference type="Proteomes" id="UP000439914"/>
    </source>
</evidence>
<organism evidence="19 20">
    <name type="scientific">Qipengyuania citrea</name>
    <dbReference type="NCBI Taxonomy" id="225971"/>
    <lineage>
        <taxon>Bacteria</taxon>
        <taxon>Pseudomonadati</taxon>
        <taxon>Pseudomonadota</taxon>
        <taxon>Alphaproteobacteria</taxon>
        <taxon>Sphingomonadales</taxon>
        <taxon>Erythrobacteraceae</taxon>
        <taxon>Qipengyuania</taxon>
    </lineage>
</organism>
<evidence type="ECO:0000256" key="7">
    <source>
        <dbReference type="ARBA" id="ARBA00019179"/>
    </source>
</evidence>
<feature type="binding site" evidence="14 15">
    <location>
        <position position="21"/>
    </location>
    <ligand>
        <name>a divalent metal cation</name>
        <dbReference type="ChEBI" id="CHEBI:60240"/>
    </ligand>
</feature>
<keyword evidence="10 14" id="KW-0479">Metal-binding</keyword>
<keyword evidence="9 14" id="KW-0540">Nuclease</keyword>
<keyword evidence="11 14" id="KW-0255">Endonuclease</keyword>
<dbReference type="GO" id="GO:0003723">
    <property type="term" value="F:RNA binding"/>
    <property type="evidence" value="ECO:0007669"/>
    <property type="project" value="UniProtKB-UniRule"/>
</dbReference>
<dbReference type="PANTHER" id="PTHR10954">
    <property type="entry name" value="RIBONUCLEASE H2 SUBUNIT A"/>
    <property type="match status" value="1"/>
</dbReference>
<dbReference type="GO" id="GO:0030145">
    <property type="term" value="F:manganese ion binding"/>
    <property type="evidence" value="ECO:0007669"/>
    <property type="project" value="UniProtKB-UniRule"/>
</dbReference>
<dbReference type="InterPro" id="IPR024567">
    <property type="entry name" value="RNase_HII/HIII_dom"/>
</dbReference>
<dbReference type="GO" id="GO:0006298">
    <property type="term" value="P:mismatch repair"/>
    <property type="evidence" value="ECO:0007669"/>
    <property type="project" value="TreeGrafter"/>
</dbReference>
<evidence type="ECO:0000256" key="12">
    <source>
        <dbReference type="ARBA" id="ARBA00022801"/>
    </source>
</evidence>
<evidence type="ECO:0000256" key="4">
    <source>
        <dbReference type="ARBA" id="ARBA00004496"/>
    </source>
</evidence>
<feature type="domain" description="RNase H type-2" evidence="17">
    <location>
        <begin position="14"/>
        <end position="211"/>
    </location>
</feature>
<evidence type="ECO:0000256" key="15">
    <source>
        <dbReference type="PROSITE-ProRule" id="PRU01319"/>
    </source>
</evidence>
<gene>
    <name evidence="14" type="primary">rnhB</name>
    <name evidence="19" type="ORF">GRI55_11430</name>
    <name evidence="18" type="ORF">QOZ97_000102</name>
</gene>
<dbReference type="Pfam" id="PF01351">
    <property type="entry name" value="RNase_HII"/>
    <property type="match status" value="1"/>
</dbReference>
<evidence type="ECO:0000313" key="19">
    <source>
        <dbReference type="EMBL" id="MXP36379.1"/>
    </source>
</evidence>
<feature type="binding site" evidence="14 15">
    <location>
        <position position="114"/>
    </location>
    <ligand>
        <name>a divalent metal cation</name>
        <dbReference type="ChEBI" id="CHEBI:60240"/>
    </ligand>
</feature>
<keyword evidence="12 14" id="KW-0378">Hydrolase</keyword>
<evidence type="ECO:0000256" key="16">
    <source>
        <dbReference type="RuleBase" id="RU003515"/>
    </source>
</evidence>
<name>A0A6I4UGL1_9SPHN</name>
<evidence type="ECO:0000256" key="14">
    <source>
        <dbReference type="HAMAP-Rule" id="MF_00052"/>
    </source>
</evidence>
<evidence type="ECO:0000313" key="21">
    <source>
        <dbReference type="Proteomes" id="UP001238601"/>
    </source>
</evidence>
<comment type="cofactor">
    <cofactor evidence="2">
        <name>Mg(2+)</name>
        <dbReference type="ChEBI" id="CHEBI:18420"/>
    </cofactor>
</comment>
<evidence type="ECO:0000256" key="8">
    <source>
        <dbReference type="ARBA" id="ARBA00022490"/>
    </source>
</evidence>
<dbReference type="GeneID" id="93684938"/>
<dbReference type="Gene3D" id="3.30.420.10">
    <property type="entry name" value="Ribonuclease H-like superfamily/Ribonuclease H"/>
    <property type="match status" value="1"/>
</dbReference>
<comment type="subcellular location">
    <subcellularLocation>
        <location evidence="4 14">Cytoplasm</location>
    </subcellularLocation>
</comment>
<evidence type="ECO:0000256" key="10">
    <source>
        <dbReference type="ARBA" id="ARBA00022723"/>
    </source>
</evidence>
<feature type="binding site" evidence="14 15">
    <location>
        <position position="20"/>
    </location>
    <ligand>
        <name>a divalent metal cation</name>
        <dbReference type="ChEBI" id="CHEBI:60240"/>
    </ligand>
</feature>
<dbReference type="GO" id="GO:0043137">
    <property type="term" value="P:DNA replication, removal of RNA primer"/>
    <property type="evidence" value="ECO:0007669"/>
    <property type="project" value="TreeGrafter"/>
</dbReference>
<comment type="catalytic activity">
    <reaction evidence="1 14 15 16">
        <text>Endonucleolytic cleavage to 5'-phosphomonoester.</text>
        <dbReference type="EC" id="3.1.26.4"/>
    </reaction>
</comment>
<dbReference type="EC" id="3.1.26.4" evidence="6 14"/>
<dbReference type="RefSeq" id="WP_160767240.1">
    <property type="nucleotide sequence ID" value="NZ_JAINWE010000018.1"/>
</dbReference>
<reference evidence="18 21" key="2">
    <citation type="submission" date="2023-07" db="EMBL/GenBank/DDBJ databases">
        <title>Genomic Encyclopedia of Type Strains, Phase IV (KMG-IV): sequencing the most valuable type-strain genomes for metagenomic binning, comparative biology and taxonomic classification.</title>
        <authorList>
            <person name="Goeker M."/>
        </authorList>
    </citation>
    <scope>NUCLEOTIDE SEQUENCE [LARGE SCALE GENOMIC DNA]</scope>
    <source>
        <strain evidence="18 21">DSM 14432</strain>
    </source>
</reference>
<keyword evidence="8 14" id="KW-0963">Cytoplasm</keyword>
<evidence type="ECO:0000256" key="13">
    <source>
        <dbReference type="ARBA" id="ARBA00023211"/>
    </source>
</evidence>
<comment type="caution">
    <text evidence="19">The sequence shown here is derived from an EMBL/GenBank/DDBJ whole genome shotgun (WGS) entry which is preliminary data.</text>
</comment>
<dbReference type="EMBL" id="JAUSWK010000001">
    <property type="protein sequence ID" value="MDQ0564592.1"/>
    <property type="molecule type" value="Genomic_DNA"/>
</dbReference>
<accession>A0A6I4UGL1</accession>
<evidence type="ECO:0000256" key="2">
    <source>
        <dbReference type="ARBA" id="ARBA00001946"/>
    </source>
</evidence>
<evidence type="ECO:0000256" key="6">
    <source>
        <dbReference type="ARBA" id="ARBA00012180"/>
    </source>
</evidence>
<keyword evidence="13 14" id="KW-0464">Manganese</keyword>
<dbReference type="Proteomes" id="UP001238601">
    <property type="component" value="Unassembled WGS sequence"/>
</dbReference>
<protein>
    <recommendedName>
        <fullName evidence="7 14">Ribonuclease HII</fullName>
        <shortName evidence="14">RNase HII</shortName>
        <ecNumber evidence="6 14">3.1.26.4</ecNumber>
    </recommendedName>
</protein>
<dbReference type="CDD" id="cd07182">
    <property type="entry name" value="RNase_HII_bacteria_HII_like"/>
    <property type="match status" value="1"/>
</dbReference>
<dbReference type="PANTHER" id="PTHR10954:SF18">
    <property type="entry name" value="RIBONUCLEASE HII"/>
    <property type="match status" value="1"/>
</dbReference>
<dbReference type="InterPro" id="IPR036397">
    <property type="entry name" value="RNaseH_sf"/>
</dbReference>
<proteinExistence type="inferred from homology"/>
<evidence type="ECO:0000256" key="3">
    <source>
        <dbReference type="ARBA" id="ARBA00004065"/>
    </source>
</evidence>
<comment type="similarity">
    <text evidence="5 14 16">Belongs to the RNase HII family.</text>
</comment>
<comment type="cofactor">
    <cofactor evidence="14 15">
        <name>Mn(2+)</name>
        <dbReference type="ChEBI" id="CHEBI:29035"/>
    </cofactor>
    <cofactor evidence="14 15">
        <name>Mg(2+)</name>
        <dbReference type="ChEBI" id="CHEBI:18420"/>
    </cofactor>
    <text evidence="14 15">Manganese or magnesium. Binds 1 divalent metal ion per monomer in the absence of substrate. May bind a second metal ion after substrate binding.</text>
</comment>
<dbReference type="GO" id="GO:0005737">
    <property type="term" value="C:cytoplasm"/>
    <property type="evidence" value="ECO:0007669"/>
    <property type="project" value="UniProtKB-SubCell"/>
</dbReference>
<evidence type="ECO:0000313" key="18">
    <source>
        <dbReference type="EMBL" id="MDQ0564592.1"/>
    </source>
</evidence>
<evidence type="ECO:0000256" key="5">
    <source>
        <dbReference type="ARBA" id="ARBA00007383"/>
    </source>
</evidence>
<sequence>MFSATPQNGLGAAPLVVGVDEAGRGPLAGPVVAAAVVLCKPCPGGLDDSKKLSAKRRGALEPQIRARCAWGLAVVEPAEIDRLNIFHATMQAMTLAVTRLVDALACEPDAVLIDGNMTPHGRNPAWRWAQARPIVGGDGKERCIGAASILAKEYRDRLMREAARQHPHYGWERNAGYGTAEHLEALRTRGPTPLHRRSFAPVAQVDLFAESAASAA</sequence>
<dbReference type="GO" id="GO:0032299">
    <property type="term" value="C:ribonuclease H2 complex"/>
    <property type="evidence" value="ECO:0007669"/>
    <property type="project" value="TreeGrafter"/>
</dbReference>
<dbReference type="GO" id="GO:0004523">
    <property type="term" value="F:RNA-DNA hybrid ribonuclease activity"/>
    <property type="evidence" value="ECO:0007669"/>
    <property type="project" value="UniProtKB-UniRule"/>
</dbReference>
<reference evidence="19 20" key="1">
    <citation type="submission" date="2019-12" db="EMBL/GenBank/DDBJ databases">
        <title>Genomic-based taxomic classification of the family Erythrobacteraceae.</title>
        <authorList>
            <person name="Xu L."/>
        </authorList>
    </citation>
    <scope>NUCLEOTIDE SEQUENCE [LARGE SCALE GENOMIC DNA]</scope>
    <source>
        <strain evidence="19 20">CGMCC 1.8703</strain>
    </source>
</reference>
<dbReference type="InterPro" id="IPR001352">
    <property type="entry name" value="RNase_HII/HIII"/>
</dbReference>
<dbReference type="Proteomes" id="UP000439914">
    <property type="component" value="Unassembled WGS sequence"/>
</dbReference>
<dbReference type="EMBL" id="WTYG01000003">
    <property type="protein sequence ID" value="MXP36379.1"/>
    <property type="molecule type" value="Genomic_DNA"/>
</dbReference>
<comment type="function">
    <text evidence="3 14 16">Endonuclease that specifically degrades the RNA of RNA-DNA hybrids.</text>
</comment>
<dbReference type="SUPFAM" id="SSF53098">
    <property type="entry name" value="Ribonuclease H-like"/>
    <property type="match status" value="1"/>
</dbReference>
<evidence type="ECO:0000256" key="9">
    <source>
        <dbReference type="ARBA" id="ARBA00022722"/>
    </source>
</evidence>
<evidence type="ECO:0000259" key="17">
    <source>
        <dbReference type="PROSITE" id="PS51975"/>
    </source>
</evidence>
<keyword evidence="21" id="KW-1185">Reference proteome</keyword>
<evidence type="ECO:0000256" key="11">
    <source>
        <dbReference type="ARBA" id="ARBA00022759"/>
    </source>
</evidence>
<evidence type="ECO:0000256" key="1">
    <source>
        <dbReference type="ARBA" id="ARBA00000077"/>
    </source>
</evidence>